<dbReference type="AlphaFoldDB" id="A0AAD2DA50"/>
<sequence length="92" mass="10697">MNKNTNPLKDYIYVKIKKDSDTYFIACDKKDPVQGLKARLFSMIKTAGKLPKDAEDFEAKDILLYIKDRSLEDHSSCYDQQVVNNCVLHMDY</sequence>
<name>A0AAD2DA50_EUPCR</name>
<dbReference type="Proteomes" id="UP001295684">
    <property type="component" value="Unassembled WGS sequence"/>
</dbReference>
<dbReference type="SUPFAM" id="SSF54236">
    <property type="entry name" value="Ubiquitin-like"/>
    <property type="match status" value="1"/>
</dbReference>
<dbReference type="Gene3D" id="3.10.20.90">
    <property type="entry name" value="Phosphatidylinositol 3-kinase Catalytic Subunit, Chain A, domain 1"/>
    <property type="match status" value="1"/>
</dbReference>
<reference evidence="1" key="1">
    <citation type="submission" date="2023-07" db="EMBL/GenBank/DDBJ databases">
        <authorList>
            <consortium name="AG Swart"/>
            <person name="Singh M."/>
            <person name="Singh A."/>
            <person name="Seah K."/>
            <person name="Emmerich C."/>
        </authorList>
    </citation>
    <scope>NUCLEOTIDE SEQUENCE</scope>
    <source>
        <strain evidence="1">DP1</strain>
    </source>
</reference>
<keyword evidence="2" id="KW-1185">Reference proteome</keyword>
<proteinExistence type="predicted"/>
<dbReference type="InterPro" id="IPR029071">
    <property type="entry name" value="Ubiquitin-like_domsf"/>
</dbReference>
<evidence type="ECO:0000313" key="2">
    <source>
        <dbReference type="Proteomes" id="UP001295684"/>
    </source>
</evidence>
<accession>A0AAD2DA50</accession>
<dbReference type="CDD" id="cd17039">
    <property type="entry name" value="Ubl_ubiquitin_like"/>
    <property type="match status" value="1"/>
</dbReference>
<dbReference type="EMBL" id="CAMPGE010029235">
    <property type="protein sequence ID" value="CAI2386707.1"/>
    <property type="molecule type" value="Genomic_DNA"/>
</dbReference>
<gene>
    <name evidence="1" type="ORF">ECRASSUSDP1_LOCUS28331</name>
</gene>
<organism evidence="1 2">
    <name type="scientific">Euplotes crassus</name>
    <dbReference type="NCBI Taxonomy" id="5936"/>
    <lineage>
        <taxon>Eukaryota</taxon>
        <taxon>Sar</taxon>
        <taxon>Alveolata</taxon>
        <taxon>Ciliophora</taxon>
        <taxon>Intramacronucleata</taxon>
        <taxon>Spirotrichea</taxon>
        <taxon>Hypotrichia</taxon>
        <taxon>Euplotida</taxon>
        <taxon>Euplotidae</taxon>
        <taxon>Moneuplotes</taxon>
    </lineage>
</organism>
<evidence type="ECO:0000313" key="1">
    <source>
        <dbReference type="EMBL" id="CAI2386707.1"/>
    </source>
</evidence>
<comment type="caution">
    <text evidence="1">The sequence shown here is derived from an EMBL/GenBank/DDBJ whole genome shotgun (WGS) entry which is preliminary data.</text>
</comment>
<protein>
    <submittedName>
        <fullName evidence="1">Uncharacterized protein</fullName>
    </submittedName>
</protein>